<accession>A0A244EKE1</accession>
<dbReference type="Proteomes" id="UP000195128">
    <property type="component" value="Unassembled WGS sequence"/>
</dbReference>
<comment type="caution">
    <text evidence="1">The sequence shown here is derived from an EMBL/GenBank/DDBJ whole genome shotgun (WGS) entry which is preliminary data.</text>
</comment>
<dbReference type="OrthoDB" id="1494417at2"/>
<reference evidence="1 2" key="1">
    <citation type="submission" date="2017-01" db="EMBL/GenBank/DDBJ databases">
        <authorList>
            <person name="Mah S.A."/>
            <person name="Swanson W.J."/>
            <person name="Moy G.W."/>
            <person name="Vacquier V.D."/>
        </authorList>
    </citation>
    <scope>NUCLEOTIDE SEQUENCE [LARGE SCALE GENOMIC DNA]</scope>
    <source>
        <strain evidence="1">PDD-32b-74</strain>
    </source>
</reference>
<dbReference type="EMBL" id="MTSA01000023">
    <property type="protein sequence ID" value="OUM05005.1"/>
    <property type="molecule type" value="Genomic_DNA"/>
</dbReference>
<protein>
    <recommendedName>
        <fullName evidence="3">DUF3800 domain-containing protein</fullName>
    </recommendedName>
</protein>
<evidence type="ECO:0008006" key="3">
    <source>
        <dbReference type="Google" id="ProtNLM"/>
    </source>
</evidence>
<dbReference type="Pfam" id="PF12686">
    <property type="entry name" value="DUF3800"/>
    <property type="match status" value="1"/>
</dbReference>
<proteinExistence type="predicted"/>
<evidence type="ECO:0000313" key="2">
    <source>
        <dbReference type="Proteomes" id="UP000195128"/>
    </source>
</evidence>
<name>A0A244EKE1_PSESX</name>
<dbReference type="InterPro" id="IPR024524">
    <property type="entry name" value="DUF3800"/>
</dbReference>
<sequence>MHIIIDDTYSSQKIPGSTYVTGDRRTHVAVAIPDDQVLYLRTEMRSCLEYLQRNHKIQANEFHFVDIYNRNGPWKSLVNKENLGIFDFFASIYEKYNWKVHIQTVDDRTLSDHPSLQTEGIIDGLDISKRSDLSLFLLLVRLKSLYTIEKHGQLTLIVDNRTAGEQGKPVGHGLFSGAGRSFKGSFESSEREPLLQIADFIAFCINRSTHLGLKSSRTETDYAFLELIADMNINCDDLQKVKLKKGFSTSDVDEHHRLDRVSKGLE</sequence>
<evidence type="ECO:0000313" key="1">
    <source>
        <dbReference type="EMBL" id="OUM05005.1"/>
    </source>
</evidence>
<gene>
    <name evidence="1" type="ORF">BW686_23355</name>
</gene>
<organism evidence="1 2">
    <name type="scientific">Pseudomonas syringae</name>
    <dbReference type="NCBI Taxonomy" id="317"/>
    <lineage>
        <taxon>Bacteria</taxon>
        <taxon>Pseudomonadati</taxon>
        <taxon>Pseudomonadota</taxon>
        <taxon>Gammaproteobacteria</taxon>
        <taxon>Pseudomonadales</taxon>
        <taxon>Pseudomonadaceae</taxon>
        <taxon>Pseudomonas</taxon>
    </lineage>
</organism>
<dbReference type="RefSeq" id="WP_084919943.1">
    <property type="nucleotide sequence ID" value="NZ_MTSA01000023.1"/>
</dbReference>
<dbReference type="AlphaFoldDB" id="A0A244EKE1"/>